<dbReference type="Proteomes" id="UP000248863">
    <property type="component" value="Unassembled WGS sequence"/>
</dbReference>
<dbReference type="RefSeq" id="WP_111355751.1">
    <property type="nucleotide sequence ID" value="NZ_NHSK01000319.1"/>
</dbReference>
<organism evidence="1 2">
    <name type="scientific">Rhodoplanes elegans</name>
    <dbReference type="NCBI Taxonomy" id="29408"/>
    <lineage>
        <taxon>Bacteria</taxon>
        <taxon>Pseudomonadati</taxon>
        <taxon>Pseudomonadota</taxon>
        <taxon>Alphaproteobacteria</taxon>
        <taxon>Hyphomicrobiales</taxon>
        <taxon>Nitrobacteraceae</taxon>
        <taxon>Rhodoplanes</taxon>
    </lineage>
</organism>
<accession>A0A327L0D6</accession>
<reference evidence="1 2" key="1">
    <citation type="submission" date="2017-07" db="EMBL/GenBank/DDBJ databases">
        <title>Draft Genome Sequences of Select Purple Nonsulfur Bacteria.</title>
        <authorList>
            <person name="Lasarre B."/>
            <person name="Mckinlay J.B."/>
        </authorList>
    </citation>
    <scope>NUCLEOTIDE SEQUENCE [LARGE SCALE GENOMIC DNA]</scope>
    <source>
        <strain evidence="1 2">DSM 11907</strain>
    </source>
</reference>
<keyword evidence="2" id="KW-1185">Reference proteome</keyword>
<dbReference type="OrthoDB" id="9976451at2"/>
<dbReference type="AlphaFoldDB" id="A0A327L0D6"/>
<evidence type="ECO:0000313" key="2">
    <source>
        <dbReference type="Proteomes" id="UP000248863"/>
    </source>
</evidence>
<gene>
    <name evidence="1" type="ORF">CH338_04175</name>
</gene>
<proteinExistence type="predicted"/>
<evidence type="ECO:0000313" key="1">
    <source>
        <dbReference type="EMBL" id="RAI41098.1"/>
    </source>
</evidence>
<protein>
    <submittedName>
        <fullName evidence="1">Uncharacterized protein</fullName>
    </submittedName>
</protein>
<sequence length="122" mass="14204">MVQHYDDPDVRRWTSYLLQDYPDLPVEDLPGGLSYGLAETFTRSIFNVFRTRDAKSVLFDRLAKACTAVGRSDIDGLLADLERVARYEQRAFSRRQQLLHQWCVAVERCRHASRRSNNPTRT</sequence>
<comment type="caution">
    <text evidence="1">The sequence shown here is derived from an EMBL/GenBank/DDBJ whole genome shotgun (WGS) entry which is preliminary data.</text>
</comment>
<name>A0A327L0D6_9BRAD</name>
<dbReference type="EMBL" id="NPEU01000025">
    <property type="protein sequence ID" value="RAI41098.1"/>
    <property type="molecule type" value="Genomic_DNA"/>
</dbReference>